<dbReference type="InterPro" id="IPR006860">
    <property type="entry name" value="FecR"/>
</dbReference>
<keyword evidence="5" id="KW-1185">Reference proteome</keyword>
<organism evidence="4 5">
    <name type="scientific">Pseudobacter ginsenosidimutans</name>
    <dbReference type="NCBI Taxonomy" id="661488"/>
    <lineage>
        <taxon>Bacteria</taxon>
        <taxon>Pseudomonadati</taxon>
        <taxon>Bacteroidota</taxon>
        <taxon>Chitinophagia</taxon>
        <taxon>Chitinophagales</taxon>
        <taxon>Chitinophagaceae</taxon>
        <taxon>Pseudobacter</taxon>
    </lineage>
</organism>
<dbReference type="GO" id="GO:0016989">
    <property type="term" value="F:sigma factor antagonist activity"/>
    <property type="evidence" value="ECO:0007669"/>
    <property type="project" value="TreeGrafter"/>
</dbReference>
<dbReference type="Pfam" id="PF04773">
    <property type="entry name" value="FecR"/>
    <property type="match status" value="1"/>
</dbReference>
<keyword evidence="1" id="KW-1133">Transmembrane helix</keyword>
<dbReference type="AlphaFoldDB" id="A0A4Q7N4J1"/>
<dbReference type="EMBL" id="SGXA01000001">
    <property type="protein sequence ID" value="RZS75932.1"/>
    <property type="molecule type" value="Genomic_DNA"/>
</dbReference>
<sequence>MEQEQFNIDWDKLEMILEKPEQERISLVEQLSPEEKKALDQVLQLRTDELLTGALQINTGEAWKKTLLTIGETPVRPVRGIQRPWNRWAAAACFIILGGAAWLVLRPKPDKDAQELSIQQGLAAHMPSSKVQLITAAGQTIEVDSLKQFSEKDGTTIQQQEGTMTYQADKPASVNGSNNKGNALMNTLIVPRGHLQSLVLSDGTKVWLNADSKISFPVRFNKQERRVFVQGEVYLEVNSSAQWPFIVSVHQPGHDFQNTPDAEVQVLGTSFNVKAYNNTIYTTLATGMVLFRPSAGKPMKLSPDQQAIYETGSGTSALRNVSSEDLTSWRNDELVMNKMSLEELAAILERRYDVQLSFSDEALKKIEYSAALHLTPQVADMLETIEQTGLVRFSVKNKKITVLPYEK</sequence>
<dbReference type="Pfam" id="PF16344">
    <property type="entry name" value="FecR_C"/>
    <property type="match status" value="1"/>
</dbReference>
<dbReference type="InterPro" id="IPR012373">
    <property type="entry name" value="Ferrdict_sens_TM"/>
</dbReference>
<evidence type="ECO:0000259" key="3">
    <source>
        <dbReference type="Pfam" id="PF16344"/>
    </source>
</evidence>
<accession>A0A4Q7N4J1</accession>
<keyword evidence="1" id="KW-0472">Membrane</keyword>
<comment type="caution">
    <text evidence="4">The sequence shown here is derived from an EMBL/GenBank/DDBJ whole genome shotgun (WGS) entry which is preliminary data.</text>
</comment>
<dbReference type="OrthoDB" id="699645at2"/>
<reference evidence="4 5" key="1">
    <citation type="submission" date="2019-02" db="EMBL/GenBank/DDBJ databases">
        <title>Genomic Encyclopedia of Type Strains, Phase IV (KMG-IV): sequencing the most valuable type-strain genomes for metagenomic binning, comparative biology and taxonomic classification.</title>
        <authorList>
            <person name="Goeker M."/>
        </authorList>
    </citation>
    <scope>NUCLEOTIDE SEQUENCE [LARGE SCALE GENOMIC DNA]</scope>
    <source>
        <strain evidence="4 5">DSM 18116</strain>
    </source>
</reference>
<dbReference type="Proteomes" id="UP000293874">
    <property type="component" value="Unassembled WGS sequence"/>
</dbReference>
<feature type="domain" description="Protein FecR C-terminal" evidence="3">
    <location>
        <begin position="334"/>
        <end position="402"/>
    </location>
</feature>
<evidence type="ECO:0000313" key="4">
    <source>
        <dbReference type="EMBL" id="RZS75932.1"/>
    </source>
</evidence>
<evidence type="ECO:0000313" key="5">
    <source>
        <dbReference type="Proteomes" id="UP000293874"/>
    </source>
</evidence>
<dbReference type="InterPro" id="IPR032508">
    <property type="entry name" value="FecR_C"/>
</dbReference>
<dbReference type="Gene3D" id="2.60.120.1440">
    <property type="match status" value="1"/>
</dbReference>
<protein>
    <submittedName>
        <fullName evidence="4">FecR family protein</fullName>
    </submittedName>
</protein>
<evidence type="ECO:0000256" key="1">
    <source>
        <dbReference type="SAM" id="Phobius"/>
    </source>
</evidence>
<dbReference type="PANTHER" id="PTHR30273">
    <property type="entry name" value="PERIPLASMIC SIGNAL SENSOR AND SIGMA FACTOR ACTIVATOR FECR-RELATED"/>
    <property type="match status" value="1"/>
</dbReference>
<feature type="transmembrane region" description="Helical" evidence="1">
    <location>
        <begin position="85"/>
        <end position="105"/>
    </location>
</feature>
<proteinExistence type="predicted"/>
<dbReference type="RefSeq" id="WP_130540264.1">
    <property type="nucleotide sequence ID" value="NZ_CP042431.1"/>
</dbReference>
<dbReference type="PANTHER" id="PTHR30273:SF2">
    <property type="entry name" value="PROTEIN FECR"/>
    <property type="match status" value="1"/>
</dbReference>
<feature type="domain" description="FecR protein" evidence="2">
    <location>
        <begin position="192"/>
        <end position="289"/>
    </location>
</feature>
<gene>
    <name evidence="4" type="ORF">EV199_1808</name>
</gene>
<name>A0A4Q7N4J1_9BACT</name>
<keyword evidence="1" id="KW-0812">Transmembrane</keyword>
<dbReference type="Gene3D" id="3.55.50.30">
    <property type="match status" value="1"/>
</dbReference>
<evidence type="ECO:0000259" key="2">
    <source>
        <dbReference type="Pfam" id="PF04773"/>
    </source>
</evidence>